<organism evidence="1 2">
    <name type="scientific">Arthrobacter phage Vibaki</name>
    <dbReference type="NCBI Taxonomy" id="2593333"/>
    <lineage>
        <taxon>Viruses</taxon>
        <taxon>Duplodnaviria</taxon>
        <taxon>Heunggongvirae</taxon>
        <taxon>Uroviricota</taxon>
        <taxon>Caudoviricetes</taxon>
        <taxon>Berryhillviridae</taxon>
        <taxon>Vibakivirus</taxon>
        <taxon>Vibakivirus vibaki</taxon>
    </lineage>
</organism>
<proteinExistence type="predicted"/>
<name>A0A514TZ60_9CAUD</name>
<accession>A0A514TZ60</accession>
<reference evidence="1 2" key="1">
    <citation type="submission" date="2019-06" db="EMBL/GenBank/DDBJ databases">
        <authorList>
            <person name="Alexander J."/>
            <person name="Ertsgaard D.J."/>
            <person name="Fields K.L."/>
            <person name="Fields S.B."/>
            <person name="Humphreys H."/>
            <person name="Kinneman J.E."/>
            <person name="Nelson N.D."/>
            <person name="Olakunle E.K."/>
            <person name="Reimer A.C."/>
            <person name="Robertson C."/>
            <person name="Ross G.V."/>
            <person name="Bonilla J.A."/>
            <person name="Klyczek K."/>
            <person name="Garlena R.A."/>
            <person name="Russell D.A."/>
            <person name="Pope W.H."/>
            <person name="Jacobs-Sera D."/>
            <person name="Hatfull G.F."/>
        </authorList>
    </citation>
    <scope>NUCLEOTIDE SEQUENCE [LARGE SCALE GENOMIC DNA]</scope>
</reference>
<evidence type="ECO:0000313" key="1">
    <source>
        <dbReference type="EMBL" id="QDK01945.1"/>
    </source>
</evidence>
<gene>
    <name evidence="1" type="primary">65</name>
    <name evidence="1" type="ORF">SEA_VIBAKI_65</name>
</gene>
<evidence type="ECO:0000313" key="2">
    <source>
        <dbReference type="Proteomes" id="UP000318687"/>
    </source>
</evidence>
<dbReference type="RefSeq" id="YP_009884042.1">
    <property type="nucleotide sequence ID" value="NC_049465.1"/>
</dbReference>
<dbReference type="GeneID" id="55813380"/>
<dbReference type="Proteomes" id="UP000318687">
    <property type="component" value="Segment"/>
</dbReference>
<dbReference type="KEGG" id="vg:55813380"/>
<dbReference type="EMBL" id="MN096362">
    <property type="protein sequence ID" value="QDK01945.1"/>
    <property type="molecule type" value="Genomic_DNA"/>
</dbReference>
<keyword evidence="2" id="KW-1185">Reference proteome</keyword>
<protein>
    <submittedName>
        <fullName evidence="1">Uncharacterized protein</fullName>
    </submittedName>
</protein>
<sequence>MTPNFVVDSTIHRMEVTCTTCGDSMDTARNGFGETLVDAYKELHQCAKKAKR</sequence>